<name>A0A261XXC3_9FUNG</name>
<proteinExistence type="predicted"/>
<reference evidence="1 2" key="1">
    <citation type="journal article" date="2017" name="Mycologia">
        <title>Bifiguratus adelaidae, gen. et sp. nov., a new member of Mucoromycotina in endophytic and soil-dwelling habitats.</title>
        <authorList>
            <person name="Torres-Cruz T.J."/>
            <person name="Billingsley Tobias T.L."/>
            <person name="Almatruk M."/>
            <person name="Hesse C."/>
            <person name="Kuske C.R."/>
            <person name="Desiro A."/>
            <person name="Benucci G.M."/>
            <person name="Bonito G."/>
            <person name="Stajich J.E."/>
            <person name="Dunlap C."/>
            <person name="Arnold A.E."/>
            <person name="Porras-Alfaro A."/>
        </authorList>
    </citation>
    <scope>NUCLEOTIDE SEQUENCE [LARGE SCALE GENOMIC DNA]</scope>
    <source>
        <strain evidence="1 2">AZ0501</strain>
    </source>
</reference>
<comment type="caution">
    <text evidence="1">The sequence shown here is derived from an EMBL/GenBank/DDBJ whole genome shotgun (WGS) entry which is preliminary data.</text>
</comment>
<sequence>MLRYAMPSLSLSLTPKPMIPRSPRCINATPHPLNVTQEIERITALYMAAKDELVYAQESQGSVYYHEDKMTADEAVRECLEAYSVLLAKSGKEAEQVRTKIGTKMNKLQKAWEALPMENA</sequence>
<evidence type="ECO:0000313" key="1">
    <source>
        <dbReference type="EMBL" id="OZJ02981.1"/>
    </source>
</evidence>
<accession>A0A261XXC3</accession>
<dbReference type="OrthoDB" id="273230at2759"/>
<protein>
    <submittedName>
        <fullName evidence="1">Uncharacterized protein</fullName>
    </submittedName>
</protein>
<dbReference type="Proteomes" id="UP000242875">
    <property type="component" value="Unassembled WGS sequence"/>
</dbReference>
<dbReference type="EMBL" id="MVBO01000112">
    <property type="protein sequence ID" value="OZJ02981.1"/>
    <property type="molecule type" value="Genomic_DNA"/>
</dbReference>
<gene>
    <name evidence="1" type="ORF">BZG36_03147</name>
</gene>
<keyword evidence="2" id="KW-1185">Reference proteome</keyword>
<organism evidence="1 2">
    <name type="scientific">Bifiguratus adelaidae</name>
    <dbReference type="NCBI Taxonomy" id="1938954"/>
    <lineage>
        <taxon>Eukaryota</taxon>
        <taxon>Fungi</taxon>
        <taxon>Fungi incertae sedis</taxon>
        <taxon>Mucoromycota</taxon>
        <taxon>Mucoromycotina</taxon>
        <taxon>Endogonomycetes</taxon>
        <taxon>Endogonales</taxon>
        <taxon>Endogonales incertae sedis</taxon>
        <taxon>Bifiguratus</taxon>
    </lineage>
</organism>
<evidence type="ECO:0000313" key="2">
    <source>
        <dbReference type="Proteomes" id="UP000242875"/>
    </source>
</evidence>
<dbReference type="AlphaFoldDB" id="A0A261XXC3"/>
<dbReference type="InterPro" id="IPR053325">
    <property type="entry name" value="H3-Acetyl_Activator"/>
</dbReference>
<dbReference type="PANTHER" id="PTHR35706:SF1">
    <property type="entry name" value="EMBRYOGENESIS-LIKE PROTEIN"/>
    <property type="match status" value="1"/>
</dbReference>
<dbReference type="PANTHER" id="PTHR35706">
    <property type="entry name" value="F14O23.11 PROTEIN"/>
    <property type="match status" value="1"/>
</dbReference>